<evidence type="ECO:0000313" key="3">
    <source>
        <dbReference type="EMBL" id="EST11494.1"/>
    </source>
</evidence>
<dbReference type="GO" id="GO:0016787">
    <property type="term" value="F:hydrolase activity"/>
    <property type="evidence" value="ECO:0007669"/>
    <property type="project" value="UniProtKB-KW"/>
</dbReference>
<dbReference type="eggNOG" id="COG0596">
    <property type="taxonomic scope" value="Bacteria"/>
</dbReference>
<evidence type="ECO:0000313" key="4">
    <source>
        <dbReference type="Proteomes" id="UP000018296"/>
    </source>
</evidence>
<dbReference type="Proteomes" id="UP000018296">
    <property type="component" value="Unassembled WGS sequence"/>
</dbReference>
<dbReference type="PANTHER" id="PTHR43798:SF31">
    <property type="entry name" value="AB HYDROLASE SUPERFAMILY PROTEIN YCLE"/>
    <property type="match status" value="1"/>
</dbReference>
<feature type="domain" description="Serine aminopeptidase S33" evidence="2">
    <location>
        <begin position="46"/>
        <end position="239"/>
    </location>
</feature>
<dbReference type="InterPro" id="IPR022742">
    <property type="entry name" value="Hydrolase_4"/>
</dbReference>
<keyword evidence="1" id="KW-0378">Hydrolase</keyword>
<dbReference type="Pfam" id="PF12146">
    <property type="entry name" value="Hydrolase_4"/>
    <property type="match status" value="1"/>
</dbReference>
<evidence type="ECO:0000256" key="1">
    <source>
        <dbReference type="ARBA" id="ARBA00022801"/>
    </source>
</evidence>
<sequence length="270" mass="30807">MPYVNTPKGIQLYYESYGTGRPIIFIHPPLMGHVVFRYQKVLSEHAQVILYDQRGHGKSGYHPSLSLDQVITDHVDDLRALIQGLHLNQPILVGYSSAGLIALAYALSFTDQTGGLILSGGFPCVASQILFMEFQLGIFMMKTNGQNVLSNLLAKSHNITKEDKLTLSQYGRKANAHAVLDLYKAGLKADYSKQLPQLNQLPMWILYGTWDKFISKHKKYFDPLTKTEIIYIDKAFHQIPMHQYEQFNQVIQRFLSMIDQKVEKMYPEHG</sequence>
<organism evidence="3 4">
    <name type="scientific">Sporolactobacillus laevolacticus DSM 442</name>
    <dbReference type="NCBI Taxonomy" id="1395513"/>
    <lineage>
        <taxon>Bacteria</taxon>
        <taxon>Bacillati</taxon>
        <taxon>Bacillota</taxon>
        <taxon>Bacilli</taxon>
        <taxon>Bacillales</taxon>
        <taxon>Sporolactobacillaceae</taxon>
        <taxon>Sporolactobacillus</taxon>
    </lineage>
</organism>
<reference evidence="3 4" key="1">
    <citation type="journal article" date="2013" name="Genome Announc.">
        <title>Genome Sequence of Sporolactobacillus laevolacticus DSM442, an Efficient Polymer-Grade D-Lactate Producer from Agricultural Waste Cottonseed as a Nitrogen Source.</title>
        <authorList>
            <person name="Wang H."/>
            <person name="Wang L."/>
            <person name="Ju J."/>
            <person name="Yu B."/>
            <person name="Ma Y."/>
        </authorList>
    </citation>
    <scope>NUCLEOTIDE SEQUENCE [LARGE SCALE GENOMIC DNA]</scope>
    <source>
        <strain evidence="3 4">DSM 442</strain>
    </source>
</reference>
<keyword evidence="4" id="KW-1185">Reference proteome</keyword>
<gene>
    <name evidence="3" type="ORF">P343_11690</name>
</gene>
<accession>V6J448</accession>
<dbReference type="Gene3D" id="3.40.50.1820">
    <property type="entry name" value="alpha/beta hydrolase"/>
    <property type="match status" value="1"/>
</dbReference>
<dbReference type="InterPro" id="IPR029058">
    <property type="entry name" value="AB_hydrolase_fold"/>
</dbReference>
<dbReference type="InterPro" id="IPR050266">
    <property type="entry name" value="AB_hydrolase_sf"/>
</dbReference>
<evidence type="ECO:0000259" key="2">
    <source>
        <dbReference type="Pfam" id="PF12146"/>
    </source>
</evidence>
<dbReference type="SUPFAM" id="SSF53474">
    <property type="entry name" value="alpha/beta-Hydrolases"/>
    <property type="match status" value="1"/>
</dbReference>
<dbReference type="RefSeq" id="WP_023510582.1">
    <property type="nucleotide sequence ID" value="NZ_AWTC01000011.1"/>
</dbReference>
<comment type="caution">
    <text evidence="3">The sequence shown here is derived from an EMBL/GenBank/DDBJ whole genome shotgun (WGS) entry which is preliminary data.</text>
</comment>
<dbReference type="PANTHER" id="PTHR43798">
    <property type="entry name" value="MONOACYLGLYCEROL LIPASE"/>
    <property type="match status" value="1"/>
</dbReference>
<dbReference type="OrthoDB" id="9805423at2"/>
<dbReference type="AlphaFoldDB" id="V6J448"/>
<name>V6J448_9BACL</name>
<dbReference type="PRINTS" id="PR00111">
    <property type="entry name" value="ABHYDROLASE"/>
</dbReference>
<dbReference type="InterPro" id="IPR000073">
    <property type="entry name" value="AB_hydrolase_1"/>
</dbReference>
<protein>
    <recommendedName>
        <fullName evidence="2">Serine aminopeptidase S33 domain-containing protein</fullName>
    </recommendedName>
</protein>
<dbReference type="GO" id="GO:0016020">
    <property type="term" value="C:membrane"/>
    <property type="evidence" value="ECO:0007669"/>
    <property type="project" value="TreeGrafter"/>
</dbReference>
<dbReference type="STRING" id="1395513.P343_11690"/>
<dbReference type="EMBL" id="AWTC01000011">
    <property type="protein sequence ID" value="EST11494.1"/>
    <property type="molecule type" value="Genomic_DNA"/>
</dbReference>
<proteinExistence type="predicted"/>
<dbReference type="PATRIC" id="fig|1395513.3.peg.2364"/>